<dbReference type="Proteomes" id="UP000604730">
    <property type="component" value="Unassembled WGS sequence"/>
</dbReference>
<dbReference type="Pfam" id="PF07853">
    <property type="entry name" value="DUF1648"/>
    <property type="match status" value="1"/>
</dbReference>
<evidence type="ECO:0000313" key="4">
    <source>
        <dbReference type="Proteomes" id="UP000604730"/>
    </source>
</evidence>
<feature type="transmembrane region" description="Helical" evidence="1">
    <location>
        <begin position="104"/>
        <end position="128"/>
    </location>
</feature>
<keyword evidence="1" id="KW-1133">Transmembrane helix</keyword>
<evidence type="ECO:0000259" key="2">
    <source>
        <dbReference type="Pfam" id="PF07853"/>
    </source>
</evidence>
<accession>A0ABS1J2E6</accession>
<organism evidence="3 4">
    <name type="scientific">Catonella massiliensis</name>
    <dbReference type="NCBI Taxonomy" id="2799636"/>
    <lineage>
        <taxon>Bacteria</taxon>
        <taxon>Bacillati</taxon>
        <taxon>Bacillota</taxon>
        <taxon>Clostridia</taxon>
        <taxon>Lachnospirales</taxon>
        <taxon>Lachnospiraceae</taxon>
        <taxon>Catonella</taxon>
    </lineage>
</organism>
<protein>
    <submittedName>
        <fullName evidence="3">DUF1648 domain-containing protein</fullName>
    </submittedName>
</protein>
<dbReference type="EMBL" id="JAEPRJ010000001">
    <property type="protein sequence ID" value="MBK5898323.1"/>
    <property type="molecule type" value="Genomic_DNA"/>
</dbReference>
<keyword evidence="1" id="KW-0812">Transmembrane</keyword>
<dbReference type="RefSeq" id="WP_208429753.1">
    <property type="nucleotide sequence ID" value="NZ_JAEPRJ010000001.1"/>
</dbReference>
<name>A0ABS1J2E6_9FIRM</name>
<feature type="domain" description="DUF1648" evidence="2">
    <location>
        <begin position="31"/>
        <end position="78"/>
    </location>
</feature>
<keyword evidence="4" id="KW-1185">Reference proteome</keyword>
<evidence type="ECO:0000313" key="3">
    <source>
        <dbReference type="EMBL" id="MBK5898323.1"/>
    </source>
</evidence>
<dbReference type="InterPro" id="IPR012867">
    <property type="entry name" value="DUF1648"/>
</dbReference>
<comment type="caution">
    <text evidence="3">The sequence shown here is derived from an EMBL/GenBank/DDBJ whole genome shotgun (WGS) entry which is preliminary data.</text>
</comment>
<reference evidence="3 4" key="1">
    <citation type="submission" date="2021-01" db="EMBL/GenBank/DDBJ databases">
        <title>Isolation and description of Catonella massiliensis sp. nov., a novel Catonella species, isolated from a stable periodontitis subject.</title>
        <authorList>
            <person name="Antezack A."/>
            <person name="Boxberger M."/>
            <person name="La Scola B."/>
            <person name="Monnet-Corti V."/>
        </authorList>
    </citation>
    <scope>NUCLEOTIDE SEQUENCE [LARGE SCALE GENOMIC DNA]</scope>
    <source>
        <strain evidence="3 4">Marseille-Q4567</strain>
    </source>
</reference>
<keyword evidence="1" id="KW-0472">Membrane</keyword>
<proteinExistence type="predicted"/>
<evidence type="ECO:0000256" key="1">
    <source>
        <dbReference type="SAM" id="Phobius"/>
    </source>
</evidence>
<gene>
    <name evidence="3" type="ORF">JJN12_11120</name>
</gene>
<sequence length="135" mass="15474">MVNPCSQISTSDIERKSESNSKIIIHRLICIITILPLVVTVCLLPFTSSKVPLHYDALGNINRWGSKYELLLFPIVIIAFGYFIRTMINLSYRYLGKTKVEKILRTIIITISILAIILVDYNCLRFLYKVFSMGN</sequence>
<feature type="transmembrane region" description="Helical" evidence="1">
    <location>
        <begin position="24"/>
        <end position="46"/>
    </location>
</feature>
<feature type="transmembrane region" description="Helical" evidence="1">
    <location>
        <begin position="66"/>
        <end position="84"/>
    </location>
</feature>